<evidence type="ECO:0000256" key="4">
    <source>
        <dbReference type="ARBA" id="ARBA00022679"/>
    </source>
</evidence>
<protein>
    <recommendedName>
        <fullName evidence="8">Aspartate aminotransferase family protein</fullName>
    </recommendedName>
</protein>
<dbReference type="PANTHER" id="PTHR43094">
    <property type="entry name" value="AMINOTRANSFERASE"/>
    <property type="match status" value="1"/>
</dbReference>
<dbReference type="GO" id="GO:0008483">
    <property type="term" value="F:transaminase activity"/>
    <property type="evidence" value="ECO:0007669"/>
    <property type="project" value="UniProtKB-KW"/>
</dbReference>
<dbReference type="EMBL" id="JJOA01000076">
    <property type="protein sequence ID" value="KEA54908.1"/>
    <property type="molecule type" value="Genomic_DNA"/>
</dbReference>
<comment type="similarity">
    <text evidence="2 6">Belongs to the class-III pyridoxal-phosphate-dependent aminotransferase family.</text>
</comment>
<evidence type="ECO:0000256" key="5">
    <source>
        <dbReference type="ARBA" id="ARBA00022898"/>
    </source>
</evidence>
<dbReference type="InterPro" id="IPR015422">
    <property type="entry name" value="PyrdxlP-dep_Trfase_small"/>
</dbReference>
<keyword evidence="3" id="KW-0032">Aminotransferase</keyword>
<organism evidence="7">
    <name type="scientific">Burkholderia cenocepacia</name>
    <dbReference type="NCBI Taxonomy" id="95486"/>
    <lineage>
        <taxon>Bacteria</taxon>
        <taxon>Pseudomonadati</taxon>
        <taxon>Pseudomonadota</taxon>
        <taxon>Betaproteobacteria</taxon>
        <taxon>Burkholderiales</taxon>
        <taxon>Burkholderiaceae</taxon>
        <taxon>Burkholderia</taxon>
        <taxon>Burkholderia cepacia complex</taxon>
    </lineage>
</organism>
<proteinExistence type="inferred from homology"/>
<dbReference type="InterPro" id="IPR005814">
    <property type="entry name" value="Aminotrans_3"/>
</dbReference>
<dbReference type="Pfam" id="PF00202">
    <property type="entry name" value="Aminotran_3"/>
    <property type="match status" value="1"/>
</dbReference>
<dbReference type="GO" id="GO:0030170">
    <property type="term" value="F:pyridoxal phosphate binding"/>
    <property type="evidence" value="ECO:0007669"/>
    <property type="project" value="InterPro"/>
</dbReference>
<dbReference type="AlphaFoldDB" id="A0A071M276"/>
<evidence type="ECO:0008006" key="8">
    <source>
        <dbReference type="Google" id="ProtNLM"/>
    </source>
</evidence>
<dbReference type="InterPro" id="IPR015421">
    <property type="entry name" value="PyrdxlP-dep_Trfase_major"/>
</dbReference>
<evidence type="ECO:0000256" key="3">
    <source>
        <dbReference type="ARBA" id="ARBA00022576"/>
    </source>
</evidence>
<comment type="cofactor">
    <cofactor evidence="1">
        <name>pyridoxal 5'-phosphate</name>
        <dbReference type="ChEBI" id="CHEBI:597326"/>
    </cofactor>
</comment>
<dbReference type="InterPro" id="IPR015424">
    <property type="entry name" value="PyrdxlP-dep_Trfase"/>
</dbReference>
<gene>
    <name evidence="7" type="ORF">DT99_34910</name>
</gene>
<dbReference type="SUPFAM" id="SSF53383">
    <property type="entry name" value="PLP-dependent transferases"/>
    <property type="match status" value="1"/>
</dbReference>
<name>A0A071M276_9BURK</name>
<keyword evidence="5 6" id="KW-0663">Pyridoxal phosphate</keyword>
<dbReference type="OrthoDB" id="3398487at2"/>
<dbReference type="Gene3D" id="3.40.640.10">
    <property type="entry name" value="Type I PLP-dependent aspartate aminotransferase-like (Major domain)"/>
    <property type="match status" value="1"/>
</dbReference>
<evidence type="ECO:0000256" key="6">
    <source>
        <dbReference type="RuleBase" id="RU003560"/>
    </source>
</evidence>
<dbReference type="PANTHER" id="PTHR43094:SF1">
    <property type="entry name" value="AMINOTRANSFERASE CLASS-III"/>
    <property type="match status" value="1"/>
</dbReference>
<dbReference type="PIRSF" id="PIRSF000521">
    <property type="entry name" value="Transaminase_4ab_Lys_Orn"/>
    <property type="match status" value="1"/>
</dbReference>
<dbReference type="Gene3D" id="3.90.1150.10">
    <property type="entry name" value="Aspartate Aminotransferase, domain 1"/>
    <property type="match status" value="1"/>
</dbReference>
<evidence type="ECO:0000313" key="7">
    <source>
        <dbReference type="EMBL" id="KEA54908.1"/>
    </source>
</evidence>
<dbReference type="FunFam" id="3.40.640.10:FF:000014">
    <property type="entry name" value="Adenosylmethionine-8-amino-7-oxononanoate aminotransferase, probable"/>
    <property type="match status" value="1"/>
</dbReference>
<evidence type="ECO:0000256" key="2">
    <source>
        <dbReference type="ARBA" id="ARBA00008954"/>
    </source>
</evidence>
<dbReference type="NCBIfam" id="NF005683">
    <property type="entry name" value="PRK07481.1"/>
    <property type="match status" value="1"/>
</dbReference>
<accession>A0A071M276</accession>
<keyword evidence="4" id="KW-0808">Transferase</keyword>
<dbReference type="InterPro" id="IPR049704">
    <property type="entry name" value="Aminotrans_3_PPA_site"/>
</dbReference>
<sequence>MDYQTRQKRFWHPMSSAAAGHTTPTVVIARGDGNYVYDVEGHRMLDGVGGLWNVNVGHNRPEVKSAIARQMDELSYYQTFDGVAHPRVYDLADRLCAMFAQEDMQRVMFGSGGSDAIETALKMARQYWIAAGEPSRTKFLSLRNGYHGVHMGGTSIGGNGVYHYNHGPLLPGCVLLDTPWLYRNPWNCDDPQQLVEHCIGQLEETIAFHGPQTIAAFVAEPVQGAGGLIVPPADYWARVRDVCDRNGILLIADEVVTGFGRTGSMLGSRGWGVAADILCVAKGISAGYVPLGATLYNGRIAQAIEHGAGFSHVVMHGYTYSGHPLACAASLAVLDIVEAEDLPGNAARVGQRLLEQLQPLKADFETVGDVRGKGLMLALDLVTDKASRTPLDPGQGFAARVADAARKRGVLVRAIANKVVMSPPLTLLPDEADFIAVTLREALQACCADSRSIA</sequence>
<comment type="caution">
    <text evidence="7">The sequence shown here is derived from an EMBL/GenBank/DDBJ whole genome shotgun (WGS) entry which is preliminary data.</text>
</comment>
<reference evidence="7" key="1">
    <citation type="submission" date="2014-04" db="EMBL/GenBank/DDBJ databases">
        <title>In planta biocontrol of soil-borne Fusarium wilt of banana through a plant endophytic bacterium, Burkholderia cenocepacia 869T2.</title>
        <authorList>
            <person name="Ho Y.-N."/>
            <person name="Chiang H.-M."/>
            <person name="Chao C.-P."/>
            <person name="Su C.-C."/>
            <person name="Hsu H.-F."/>
            <person name="Guo C.-T."/>
            <person name="Hsieh J.-L."/>
            <person name="Huang C.-C."/>
        </authorList>
    </citation>
    <scope>NUCLEOTIDE SEQUENCE [LARGE SCALE GENOMIC DNA]</scope>
    <source>
        <strain evidence="7">869T2</strain>
    </source>
</reference>
<evidence type="ECO:0000256" key="1">
    <source>
        <dbReference type="ARBA" id="ARBA00001933"/>
    </source>
</evidence>
<dbReference type="PROSITE" id="PS00600">
    <property type="entry name" value="AA_TRANSFER_CLASS_3"/>
    <property type="match status" value="1"/>
</dbReference>
<dbReference type="CDD" id="cd00610">
    <property type="entry name" value="OAT_like"/>
    <property type="match status" value="1"/>
</dbReference>